<dbReference type="eggNOG" id="ENOG502S5SJ">
    <property type="taxonomic scope" value="Eukaryota"/>
</dbReference>
<keyword evidence="5" id="KW-1185">Reference proteome</keyword>
<dbReference type="OMA" id="PMKSGQD"/>
<keyword evidence="2" id="KW-1133">Transmembrane helix</keyword>
<dbReference type="InterPro" id="IPR003887">
    <property type="entry name" value="LEM_dom"/>
</dbReference>
<evidence type="ECO:0000313" key="4">
    <source>
        <dbReference type="Ensembl" id="ENSPFOP00000013935.2"/>
    </source>
</evidence>
<dbReference type="Proteomes" id="UP000028760">
    <property type="component" value="Unassembled WGS sequence"/>
</dbReference>
<dbReference type="SUPFAM" id="SSF63451">
    <property type="entry name" value="LEM domain"/>
    <property type="match status" value="1"/>
</dbReference>
<proteinExistence type="predicted"/>
<feature type="region of interest" description="Disordered" evidence="1">
    <location>
        <begin position="43"/>
        <end position="144"/>
    </location>
</feature>
<dbReference type="InterPro" id="IPR051656">
    <property type="entry name" value="LEM_domain"/>
</dbReference>
<dbReference type="GeneID" id="103151073"/>
<feature type="transmembrane region" description="Helical" evidence="2">
    <location>
        <begin position="153"/>
        <end position="174"/>
    </location>
</feature>
<dbReference type="EMBL" id="AYCK01013882">
    <property type="status" value="NOT_ANNOTATED_CDS"/>
    <property type="molecule type" value="Genomic_DNA"/>
</dbReference>
<name>A0A087Y7D2_POEFO</name>
<evidence type="ECO:0000313" key="5">
    <source>
        <dbReference type="Proteomes" id="UP000028760"/>
    </source>
</evidence>
<accession>A0A087Y7D2</accession>
<reference evidence="5" key="1">
    <citation type="submission" date="2013-10" db="EMBL/GenBank/DDBJ databases">
        <authorList>
            <person name="Schartl M."/>
            <person name="Warren W."/>
        </authorList>
    </citation>
    <scope>NUCLEOTIDE SEQUENCE [LARGE SCALE GENOMIC DNA]</scope>
    <source>
        <strain evidence="5">female</strain>
    </source>
</reference>
<feature type="domain" description="LEM" evidence="3">
    <location>
        <begin position="1"/>
        <end position="45"/>
    </location>
</feature>
<dbReference type="PANTHER" id="PTHR12019:SF5">
    <property type="entry name" value="EMERIN (EMERY-DREIFUSS MUSCULAR DYSTROPHY)"/>
    <property type="match status" value="1"/>
</dbReference>
<reference evidence="4" key="3">
    <citation type="submission" date="2025-09" db="UniProtKB">
        <authorList>
            <consortium name="Ensembl"/>
        </authorList>
    </citation>
    <scope>IDENTIFICATION</scope>
</reference>
<feature type="compositionally biased region" description="Polar residues" evidence="1">
    <location>
        <begin position="125"/>
        <end position="134"/>
    </location>
</feature>
<dbReference type="KEGG" id="pfor:103151073"/>
<keyword evidence="2" id="KW-0472">Membrane</keyword>
<sequence>MASLDNKSPQEISDLLDEYGIKHGPVVGTTKSLYVKKLKEAMAKGKKAKPSSDKTYYREEEEEVTYVYRTPSKSETSGDGGSYMRSRREWAEGEYGHDTSYSSYSSSRPEYKGRDLVDEPYMYDTPSTYSSNSYAKPMKSEPEKPKAQKSSRLIPLWLQFVFFLALAAFLYLVFSNMEANEAIKGIV</sequence>
<dbReference type="PANTHER" id="PTHR12019">
    <property type="entry name" value="LAMINA-ASSOCIATED POLYPEPTIDE THYMOPOIETIN"/>
    <property type="match status" value="1"/>
</dbReference>
<organism evidence="4 5">
    <name type="scientific">Poecilia formosa</name>
    <name type="common">Amazon molly</name>
    <name type="synonym">Limia formosa</name>
    <dbReference type="NCBI Taxonomy" id="48698"/>
    <lineage>
        <taxon>Eukaryota</taxon>
        <taxon>Metazoa</taxon>
        <taxon>Chordata</taxon>
        <taxon>Craniata</taxon>
        <taxon>Vertebrata</taxon>
        <taxon>Euteleostomi</taxon>
        <taxon>Actinopterygii</taxon>
        <taxon>Neopterygii</taxon>
        <taxon>Teleostei</taxon>
        <taxon>Neoteleostei</taxon>
        <taxon>Acanthomorphata</taxon>
        <taxon>Ovalentaria</taxon>
        <taxon>Atherinomorphae</taxon>
        <taxon>Cyprinodontiformes</taxon>
        <taxon>Poeciliidae</taxon>
        <taxon>Poeciliinae</taxon>
        <taxon>Poecilia</taxon>
    </lineage>
</organism>
<dbReference type="PROSITE" id="PS50954">
    <property type="entry name" value="LEM"/>
    <property type="match status" value="1"/>
</dbReference>
<dbReference type="SMART" id="SM00540">
    <property type="entry name" value="LEM"/>
    <property type="match status" value="1"/>
</dbReference>
<keyword evidence="2" id="KW-0812">Transmembrane</keyword>
<evidence type="ECO:0000256" key="1">
    <source>
        <dbReference type="SAM" id="MobiDB-lite"/>
    </source>
</evidence>
<dbReference type="Pfam" id="PF03020">
    <property type="entry name" value="LEM"/>
    <property type="match status" value="1"/>
</dbReference>
<dbReference type="OrthoDB" id="10015574at2759"/>
<evidence type="ECO:0000259" key="3">
    <source>
        <dbReference type="PROSITE" id="PS50954"/>
    </source>
</evidence>
<reference evidence="4" key="2">
    <citation type="submission" date="2025-08" db="UniProtKB">
        <authorList>
            <consortium name="Ensembl"/>
        </authorList>
    </citation>
    <scope>IDENTIFICATION</scope>
</reference>
<evidence type="ECO:0000256" key="2">
    <source>
        <dbReference type="SAM" id="Phobius"/>
    </source>
</evidence>
<dbReference type="AlphaFoldDB" id="A0A087Y7D2"/>
<dbReference type="GeneTree" id="ENSGT00510000050141"/>
<dbReference type="InterPro" id="IPR011015">
    <property type="entry name" value="LEM/LEM-like_dom_sf"/>
</dbReference>
<dbReference type="Gene3D" id="1.10.720.40">
    <property type="match status" value="1"/>
</dbReference>
<dbReference type="Ensembl" id="ENSPFOT00000013954.2">
    <property type="protein sequence ID" value="ENSPFOP00000013935.2"/>
    <property type="gene ID" value="ENSPFOG00000013916.2"/>
</dbReference>
<dbReference type="RefSeq" id="XP_007570977.1">
    <property type="nucleotide sequence ID" value="XM_007570915.2"/>
</dbReference>
<protein>
    <submittedName>
        <fullName evidence="4">Si:ch211-150o23.2</fullName>
    </submittedName>
</protein>
<feature type="compositionally biased region" description="Basic and acidic residues" evidence="1">
    <location>
        <begin position="86"/>
        <end position="97"/>
    </location>
</feature>